<protein>
    <submittedName>
        <fullName evidence="2">ATP-binding protein</fullName>
    </submittedName>
</protein>
<keyword evidence="2" id="KW-0067">ATP-binding</keyword>
<dbReference type="AlphaFoldDB" id="A0A934UN35"/>
<organism evidence="2 3">
    <name type="scientific">Mucilaginibacter segetis</name>
    <dbReference type="NCBI Taxonomy" id="2793071"/>
    <lineage>
        <taxon>Bacteria</taxon>
        <taxon>Pseudomonadati</taxon>
        <taxon>Bacteroidota</taxon>
        <taxon>Sphingobacteriia</taxon>
        <taxon>Sphingobacteriales</taxon>
        <taxon>Sphingobacteriaceae</taxon>
        <taxon>Mucilaginibacter</taxon>
    </lineage>
</organism>
<keyword evidence="2" id="KW-0547">Nucleotide-binding</keyword>
<dbReference type="RefSeq" id="WP_200066553.1">
    <property type="nucleotide sequence ID" value="NZ_JAEHFW010000002.1"/>
</dbReference>
<keyword evidence="3" id="KW-1185">Reference proteome</keyword>
<comment type="caution">
    <text evidence="2">The sequence shown here is derived from an EMBL/GenBank/DDBJ whole genome shotgun (WGS) entry which is preliminary data.</text>
</comment>
<accession>A0A934UN35</accession>
<dbReference type="Pfam" id="PF12128">
    <property type="entry name" value="DUF3584"/>
    <property type="match status" value="1"/>
</dbReference>
<feature type="coiled-coil region" evidence="1">
    <location>
        <begin position="596"/>
        <end position="630"/>
    </location>
</feature>
<feature type="coiled-coil region" evidence="1">
    <location>
        <begin position="282"/>
        <end position="369"/>
    </location>
</feature>
<dbReference type="GO" id="GO:0005524">
    <property type="term" value="F:ATP binding"/>
    <property type="evidence" value="ECO:0007669"/>
    <property type="project" value="UniProtKB-KW"/>
</dbReference>
<gene>
    <name evidence="2" type="ORF">I5M19_11915</name>
</gene>
<dbReference type="EMBL" id="JAEHFW010000002">
    <property type="protein sequence ID" value="MBK0380019.1"/>
    <property type="molecule type" value="Genomic_DNA"/>
</dbReference>
<reference evidence="2" key="1">
    <citation type="submission" date="2020-12" db="EMBL/GenBank/DDBJ databases">
        <title>Bacterial novel species Mucilaginibacter sp. SD-g isolated from soil.</title>
        <authorList>
            <person name="Jung H.-Y."/>
        </authorList>
    </citation>
    <scope>NUCLEOTIDE SEQUENCE</scope>
    <source>
        <strain evidence="2">SD-g</strain>
    </source>
</reference>
<evidence type="ECO:0000256" key="1">
    <source>
        <dbReference type="SAM" id="Coils"/>
    </source>
</evidence>
<evidence type="ECO:0000313" key="2">
    <source>
        <dbReference type="EMBL" id="MBK0380019.1"/>
    </source>
</evidence>
<feature type="coiled-coil region" evidence="1">
    <location>
        <begin position="682"/>
        <end position="756"/>
    </location>
</feature>
<proteinExistence type="predicted"/>
<evidence type="ECO:0000313" key="3">
    <source>
        <dbReference type="Proteomes" id="UP000613193"/>
    </source>
</evidence>
<dbReference type="Proteomes" id="UP000613193">
    <property type="component" value="Unassembled WGS sequence"/>
</dbReference>
<keyword evidence="1" id="KW-0175">Coiled coil</keyword>
<name>A0A934UN35_9SPHI</name>
<sequence length="1219" mass="140872">MRYLNKIVFINSAGISYADISIDGNVHFIGTQGVGKSTTLRAILFFYNADKLKLGIEKGKRTFDEYYFPYGNSFIVYEVARESGPFCVLAFKSQGRVAFRFIEGPYKKENYINPENKAMSWEQIRGTFSGTNIYTRKIERYEEYRDILYGNNKGLNAEFRKYALIESRQYQNLPRTIQNVFLNSKLEAEFIKQTIIMSLNEEDVKIDLDQYELHLKDFEVQLDDISKWSNKNRSGEVVVRLIADAISKSYTEICFLEKEKSIVATQLITNHAFFEKALPGIIKQLENENEKLSAANKKVSEANQRFEDKKEKIVKEITLLTGKLNEAKQKSEGYERINIHQLIERVSKRSEWESRKEKLQKEQALLTARFTEITAKFDALIGQNKNHLNDFINLKNAEKNNSREVFYKSKEVIGLQCDELIAEIEKENTETKANAQELISIKTSNLHKLEIRKREVELERWYEREIEECKNSISEANRVIHAAGIEIAGSKKQLESIQKQWDFDLAKFDNEYNHTCARLEETILSAKKSIEQINTLINNRKNSLFDWLNENKPGWEKTIGKVINQEQVLFHTGLSPQNTTGGSTNFYGLEIDLKEISTSVKTIADYEKEVRKHEDQIKKSEATVRTLGEDRVKEQDRCKKKYQFQIKSLKDLIALKEYDSQKAISAKDQKTVQLDDNHRKAIEEKNAAIRSIKLEIEVAKEEKQAADEQLRVLTNQVRNQVEVKKKERDNKISKENTSLQETLNKLSEDIKSEDIQVQTRINDLHLQASKALEHAGADTMRLNAIDTEFVAIVEELQFIENNRQTVSEYGKDKRELFDLIDKFKSDKKIYENQLATERQRHEIAKGKLQELVIKLNHIIADLDASQRKIDEDILAFDHFSQTEVFSKLDPAALIVSESVRTTRRLKDLIDEINDKSFSVRDKLDDLRTSIQKFLSHFSLANIFGFKTNLIETNDFFLFAENLKEFLEEDKISEFEKRTNERFASLIFQIGKETTDLVSKEATIQKVISDINKDFEERNFAGVIKSINLRLSPSANKIVMLLSEIRKFNDEHALSLGKSNLFSGNETEQINKKAVGYLKNFASEIASSKLKEINLSDTFELQFKVVENDNDSGWVEKLTNVGSEGTDILVKAMINIMLLNVFKESASKRFKDFRLHCMMDEIGKLHPNNVKGILKFANDRNILLINSSPTSYNAVDYRHTYLLAKNNKNVTTVKKLITNN</sequence>
<dbReference type="InterPro" id="IPR021979">
    <property type="entry name" value="DUF3584"/>
</dbReference>